<accession>A0ABW4SZX3</accession>
<comment type="caution">
    <text evidence="1">The sequence shown here is derived from an EMBL/GenBank/DDBJ whole genome shotgun (WGS) entry which is preliminary data.</text>
</comment>
<dbReference type="Proteomes" id="UP001597368">
    <property type="component" value="Unassembled WGS sequence"/>
</dbReference>
<evidence type="ECO:0008006" key="3">
    <source>
        <dbReference type="Google" id="ProtNLM"/>
    </source>
</evidence>
<dbReference type="InterPro" id="IPR032466">
    <property type="entry name" value="Metal_Hydrolase"/>
</dbReference>
<dbReference type="Gene3D" id="3.20.20.140">
    <property type="entry name" value="Metal-dependent hydrolases"/>
    <property type="match status" value="1"/>
</dbReference>
<sequence length="151" mass="16522">MFGHGLQQPLLVAEQPVQGRWLQSSGVGDRAGGDRVAAPAFQQVDRDVDDPAAGLLARCGAGLRWVAGSGTNSPRYLRWTVEVMGTDRMLYSTDYPFTYGFRPGGFPYVDTSNGAARSFLEDAPFTDEQKADIAHRNWERLTARAAERSAV</sequence>
<protein>
    <recommendedName>
        <fullName evidence="3">Amidohydrolase-related domain-containing protein</fullName>
    </recommendedName>
</protein>
<dbReference type="SUPFAM" id="SSF51556">
    <property type="entry name" value="Metallo-dependent hydrolases"/>
    <property type="match status" value="1"/>
</dbReference>
<organism evidence="1 2">
    <name type="scientific">Nonomuraea mangrovi</name>
    <dbReference type="NCBI Taxonomy" id="2316207"/>
    <lineage>
        <taxon>Bacteria</taxon>
        <taxon>Bacillati</taxon>
        <taxon>Actinomycetota</taxon>
        <taxon>Actinomycetes</taxon>
        <taxon>Streptosporangiales</taxon>
        <taxon>Streptosporangiaceae</taxon>
        <taxon>Nonomuraea</taxon>
    </lineage>
</organism>
<dbReference type="RefSeq" id="WP_379574619.1">
    <property type="nucleotide sequence ID" value="NZ_JBHUFV010000034.1"/>
</dbReference>
<proteinExistence type="predicted"/>
<name>A0ABW4SZX3_9ACTN</name>
<evidence type="ECO:0000313" key="2">
    <source>
        <dbReference type="Proteomes" id="UP001597368"/>
    </source>
</evidence>
<evidence type="ECO:0000313" key="1">
    <source>
        <dbReference type="EMBL" id="MFD1934519.1"/>
    </source>
</evidence>
<reference evidence="2" key="1">
    <citation type="journal article" date="2019" name="Int. J. Syst. Evol. Microbiol.">
        <title>The Global Catalogue of Microorganisms (GCM) 10K type strain sequencing project: providing services to taxonomists for standard genome sequencing and annotation.</title>
        <authorList>
            <consortium name="The Broad Institute Genomics Platform"/>
            <consortium name="The Broad Institute Genome Sequencing Center for Infectious Disease"/>
            <person name="Wu L."/>
            <person name="Ma J."/>
        </authorList>
    </citation>
    <scope>NUCLEOTIDE SEQUENCE [LARGE SCALE GENOMIC DNA]</scope>
    <source>
        <strain evidence="2">ICMP 6774ER</strain>
    </source>
</reference>
<keyword evidence="2" id="KW-1185">Reference proteome</keyword>
<dbReference type="EMBL" id="JBHUFV010000034">
    <property type="protein sequence ID" value="MFD1934519.1"/>
    <property type="molecule type" value="Genomic_DNA"/>
</dbReference>
<gene>
    <name evidence="1" type="ORF">ACFSKW_23910</name>
</gene>